<dbReference type="Proteomes" id="UP000555546">
    <property type="component" value="Unassembled WGS sequence"/>
</dbReference>
<accession>A0A7W9EKK9</accession>
<dbReference type="RefSeq" id="WP_183649529.1">
    <property type="nucleotide sequence ID" value="NZ_JACIJG010000004.1"/>
</dbReference>
<proteinExistence type="predicted"/>
<name>A0A7W9EKK9_9HYPH</name>
<evidence type="ECO:0000259" key="1">
    <source>
        <dbReference type="Pfam" id="PF01370"/>
    </source>
</evidence>
<dbReference type="Gene3D" id="3.40.50.720">
    <property type="entry name" value="NAD(P)-binding Rossmann-like Domain"/>
    <property type="match status" value="1"/>
</dbReference>
<gene>
    <name evidence="2" type="ORF">FHS76_001235</name>
</gene>
<keyword evidence="2" id="KW-0413">Isomerase</keyword>
<dbReference type="GO" id="GO:0003978">
    <property type="term" value="F:UDP-glucose 4-epimerase activity"/>
    <property type="evidence" value="ECO:0007669"/>
    <property type="project" value="UniProtKB-EC"/>
</dbReference>
<dbReference type="EMBL" id="JACIJG010000004">
    <property type="protein sequence ID" value="MBB5701384.1"/>
    <property type="molecule type" value="Genomic_DNA"/>
</dbReference>
<keyword evidence="3" id="KW-1185">Reference proteome</keyword>
<dbReference type="PANTHER" id="PTHR43245">
    <property type="entry name" value="BIFUNCTIONAL POLYMYXIN RESISTANCE PROTEIN ARNA"/>
    <property type="match status" value="1"/>
</dbReference>
<protein>
    <submittedName>
        <fullName evidence="2">UDP-glucose 4-epimerase</fullName>
        <ecNumber evidence="2">5.1.3.2</ecNumber>
    </submittedName>
</protein>
<evidence type="ECO:0000313" key="3">
    <source>
        <dbReference type="Proteomes" id="UP000555546"/>
    </source>
</evidence>
<dbReference type="InterPro" id="IPR050177">
    <property type="entry name" value="Lipid_A_modif_metabolic_enz"/>
</dbReference>
<dbReference type="SUPFAM" id="SSF51735">
    <property type="entry name" value="NAD(P)-binding Rossmann-fold domains"/>
    <property type="match status" value="1"/>
</dbReference>
<dbReference type="AlphaFoldDB" id="A0A7W9EKK9"/>
<reference evidence="2 3" key="1">
    <citation type="submission" date="2020-08" db="EMBL/GenBank/DDBJ databases">
        <title>Genomic Encyclopedia of Type Strains, Phase IV (KMG-IV): sequencing the most valuable type-strain genomes for metagenomic binning, comparative biology and taxonomic classification.</title>
        <authorList>
            <person name="Goeker M."/>
        </authorList>
    </citation>
    <scope>NUCLEOTIDE SEQUENCE [LARGE SCALE GENOMIC DNA]</scope>
    <source>
        <strain evidence="2 3">DSM 26944</strain>
    </source>
</reference>
<sequence>MKIAVTGAGGFIGSALTQMLAGEGHEVLPLSRNDLSDPDLSGVETVVHCAALAHRTGSERPDAATFDAVNHRLAVELATKAKAARVKRFVFVSTIYTIAGNASPLTPDMPLAPRDDYGRAKAKAEADLREIGGIEIVIARPVLVYGPGARANLKALMKLCDSGLPLPFGLANNRRSFVSLENVARALVFLSTASAERVAGQVFHLAEPRSRSTRELVTKLRASLGKPPRLVPVPPVLMKALLAALGKRGLYDQLFGDLVADGSSLIAAGFDYLPGDPQLEAMARDSKACRVQS</sequence>
<comment type="caution">
    <text evidence="2">The sequence shown here is derived from an EMBL/GenBank/DDBJ whole genome shotgun (WGS) entry which is preliminary data.</text>
</comment>
<dbReference type="InterPro" id="IPR001509">
    <property type="entry name" value="Epimerase_deHydtase"/>
</dbReference>
<feature type="domain" description="NAD-dependent epimerase/dehydratase" evidence="1">
    <location>
        <begin position="3"/>
        <end position="205"/>
    </location>
</feature>
<evidence type="ECO:0000313" key="2">
    <source>
        <dbReference type="EMBL" id="MBB5701384.1"/>
    </source>
</evidence>
<dbReference type="EC" id="5.1.3.2" evidence="2"/>
<organism evidence="2 3">
    <name type="scientific">Brucella daejeonensis</name>
    <dbReference type="NCBI Taxonomy" id="659015"/>
    <lineage>
        <taxon>Bacteria</taxon>
        <taxon>Pseudomonadati</taxon>
        <taxon>Pseudomonadota</taxon>
        <taxon>Alphaproteobacteria</taxon>
        <taxon>Hyphomicrobiales</taxon>
        <taxon>Brucellaceae</taxon>
        <taxon>Brucella/Ochrobactrum group</taxon>
        <taxon>Brucella</taxon>
    </lineage>
</organism>
<dbReference type="InterPro" id="IPR036291">
    <property type="entry name" value="NAD(P)-bd_dom_sf"/>
</dbReference>
<dbReference type="Pfam" id="PF01370">
    <property type="entry name" value="Epimerase"/>
    <property type="match status" value="1"/>
</dbReference>
<dbReference type="PANTHER" id="PTHR43245:SF58">
    <property type="entry name" value="BLL5923 PROTEIN"/>
    <property type="match status" value="1"/>
</dbReference>